<keyword evidence="2" id="KW-1133">Transmembrane helix</keyword>
<sequence length="269" mass="29305">MQLPMQAHVQTFAPTKARGGSWVRKVEHWAVRFFSLVFSVVTAHAIWWFFSSALNWLDQYQWIVTLLMAVGFAGLGFIISRGLSHRLQRKEPLGVVVLIVAVFELVEVGACFAQAAVSISHIDWLAAFQGGMHGFLTFLCYLLLPIVPFFTIALAWFDMDLDREKTGEKPAPAPKADKKAKQAPVSTAASFNGTPGVGTAINPLAPTHGYRGPLPGTSSQPQSAYPSMMPPMSGQQGQAPFFGLNRSQGMPQAEQQTMAMPGPGGPYQR</sequence>
<gene>
    <name evidence="3" type="ORF">KDK_07970</name>
</gene>
<feature type="transmembrane region" description="Helical" evidence="2">
    <location>
        <begin position="92"/>
        <end position="115"/>
    </location>
</feature>
<dbReference type="OrthoDB" id="9820186at2"/>
<feature type="compositionally biased region" description="Polar residues" evidence="1">
    <location>
        <begin position="216"/>
        <end position="225"/>
    </location>
</feature>
<feature type="transmembrane region" description="Helical" evidence="2">
    <location>
        <begin position="29"/>
        <end position="50"/>
    </location>
</feature>
<evidence type="ECO:0000313" key="4">
    <source>
        <dbReference type="Proteomes" id="UP000287188"/>
    </source>
</evidence>
<proteinExistence type="predicted"/>
<dbReference type="EMBL" id="BIFS01000001">
    <property type="protein sequence ID" value="GCE16997.1"/>
    <property type="molecule type" value="Genomic_DNA"/>
</dbReference>
<evidence type="ECO:0000256" key="1">
    <source>
        <dbReference type="SAM" id="MobiDB-lite"/>
    </source>
</evidence>
<comment type="caution">
    <text evidence="3">The sequence shown here is derived from an EMBL/GenBank/DDBJ whole genome shotgun (WGS) entry which is preliminary data.</text>
</comment>
<dbReference type="AlphaFoldDB" id="A0A402AD13"/>
<dbReference type="Proteomes" id="UP000287188">
    <property type="component" value="Unassembled WGS sequence"/>
</dbReference>
<feature type="compositionally biased region" description="Polar residues" evidence="1">
    <location>
        <begin position="245"/>
        <end position="258"/>
    </location>
</feature>
<keyword evidence="2" id="KW-0812">Transmembrane</keyword>
<dbReference type="RefSeq" id="WP_126548771.1">
    <property type="nucleotide sequence ID" value="NZ_BIFS01000001.1"/>
</dbReference>
<keyword evidence="4" id="KW-1185">Reference proteome</keyword>
<keyword evidence="2" id="KW-0472">Membrane</keyword>
<feature type="region of interest" description="Disordered" evidence="1">
    <location>
        <begin position="165"/>
        <end position="269"/>
    </location>
</feature>
<feature type="transmembrane region" description="Helical" evidence="2">
    <location>
        <begin position="135"/>
        <end position="157"/>
    </location>
</feature>
<feature type="transmembrane region" description="Helical" evidence="2">
    <location>
        <begin position="62"/>
        <end position="80"/>
    </location>
</feature>
<name>A0A402AD13_9CHLR</name>
<reference evidence="4" key="1">
    <citation type="submission" date="2018-12" db="EMBL/GenBank/DDBJ databases">
        <title>Tengunoibacter tsumagoiensis gen. nov., sp. nov., Dictyobacter kobayashii sp. nov., D. alpinus sp. nov., and D. joshuensis sp. nov. and description of Dictyobacteraceae fam. nov. within the order Ktedonobacterales isolated from Tengu-no-mugimeshi.</title>
        <authorList>
            <person name="Wang C.M."/>
            <person name="Zheng Y."/>
            <person name="Sakai Y."/>
            <person name="Toyoda A."/>
            <person name="Minakuchi Y."/>
            <person name="Abe K."/>
            <person name="Yokota A."/>
            <person name="Yabe S."/>
        </authorList>
    </citation>
    <scope>NUCLEOTIDE SEQUENCE [LARGE SCALE GENOMIC DNA]</scope>
    <source>
        <strain evidence="4">Uno11</strain>
    </source>
</reference>
<evidence type="ECO:0000313" key="3">
    <source>
        <dbReference type="EMBL" id="GCE16997.1"/>
    </source>
</evidence>
<organism evidence="3 4">
    <name type="scientific">Dictyobacter kobayashii</name>
    <dbReference type="NCBI Taxonomy" id="2014872"/>
    <lineage>
        <taxon>Bacteria</taxon>
        <taxon>Bacillati</taxon>
        <taxon>Chloroflexota</taxon>
        <taxon>Ktedonobacteria</taxon>
        <taxon>Ktedonobacterales</taxon>
        <taxon>Dictyobacteraceae</taxon>
        <taxon>Dictyobacter</taxon>
    </lineage>
</organism>
<protein>
    <submittedName>
        <fullName evidence="3">Uncharacterized protein</fullName>
    </submittedName>
</protein>
<evidence type="ECO:0000256" key="2">
    <source>
        <dbReference type="SAM" id="Phobius"/>
    </source>
</evidence>
<accession>A0A402AD13</accession>